<proteinExistence type="predicted"/>
<dbReference type="RefSeq" id="XP_025351727.1">
    <property type="nucleotide sequence ID" value="XM_025497994.1"/>
</dbReference>
<dbReference type="InParanoid" id="A0A316V7H1"/>
<feature type="chain" id="PRO_5016439939" evidence="2">
    <location>
        <begin position="20"/>
        <end position="130"/>
    </location>
</feature>
<feature type="signal peptide" evidence="2">
    <location>
        <begin position="1"/>
        <end position="19"/>
    </location>
</feature>
<keyword evidence="4" id="KW-1185">Reference proteome</keyword>
<evidence type="ECO:0000256" key="1">
    <source>
        <dbReference type="SAM" id="MobiDB-lite"/>
    </source>
</evidence>
<sequence>MNLFYLASLLIIFNVCAYGSSLKPGESETRPVDTAGGHFVGMFEYHLAAAEHEKHKYHTEQSRKKFFLNPAKIYHNIKAKKADSNHEAHLKNVNEIAAAQRTGFAKVTKSKSGNKNHYEAVHSQPDDTSA</sequence>
<keyword evidence="2" id="KW-0732">Signal</keyword>
<dbReference type="Proteomes" id="UP000245771">
    <property type="component" value="Unassembled WGS sequence"/>
</dbReference>
<name>A0A316V7H1_9BASI</name>
<protein>
    <submittedName>
        <fullName evidence="3">Uncharacterized protein</fullName>
    </submittedName>
</protein>
<dbReference type="AlphaFoldDB" id="A0A316V7H1"/>
<evidence type="ECO:0000313" key="3">
    <source>
        <dbReference type="EMBL" id="PWN31425.1"/>
    </source>
</evidence>
<gene>
    <name evidence="3" type="ORF">FA14DRAFT_158794</name>
</gene>
<dbReference type="GeneID" id="37019775"/>
<reference evidence="3 4" key="1">
    <citation type="journal article" date="2018" name="Mol. Biol. Evol.">
        <title>Broad Genomic Sampling Reveals a Smut Pathogenic Ancestry of the Fungal Clade Ustilaginomycotina.</title>
        <authorList>
            <person name="Kijpornyongpan T."/>
            <person name="Mondo S.J."/>
            <person name="Barry K."/>
            <person name="Sandor L."/>
            <person name="Lee J."/>
            <person name="Lipzen A."/>
            <person name="Pangilinan J."/>
            <person name="LaButti K."/>
            <person name="Hainaut M."/>
            <person name="Henrissat B."/>
            <person name="Grigoriev I.V."/>
            <person name="Spatafora J.W."/>
            <person name="Aime M.C."/>
        </authorList>
    </citation>
    <scope>NUCLEOTIDE SEQUENCE [LARGE SCALE GENOMIC DNA]</scope>
    <source>
        <strain evidence="3 4">MCA 3882</strain>
    </source>
</reference>
<organism evidence="3 4">
    <name type="scientific">Meira miltonrushii</name>
    <dbReference type="NCBI Taxonomy" id="1280837"/>
    <lineage>
        <taxon>Eukaryota</taxon>
        <taxon>Fungi</taxon>
        <taxon>Dikarya</taxon>
        <taxon>Basidiomycota</taxon>
        <taxon>Ustilaginomycotina</taxon>
        <taxon>Exobasidiomycetes</taxon>
        <taxon>Exobasidiales</taxon>
        <taxon>Brachybasidiaceae</taxon>
        <taxon>Meira</taxon>
    </lineage>
</organism>
<evidence type="ECO:0000313" key="4">
    <source>
        <dbReference type="Proteomes" id="UP000245771"/>
    </source>
</evidence>
<evidence type="ECO:0000256" key="2">
    <source>
        <dbReference type="SAM" id="SignalP"/>
    </source>
</evidence>
<feature type="region of interest" description="Disordered" evidence="1">
    <location>
        <begin position="107"/>
        <end position="130"/>
    </location>
</feature>
<dbReference type="EMBL" id="KZ819609">
    <property type="protein sequence ID" value="PWN31425.1"/>
    <property type="molecule type" value="Genomic_DNA"/>
</dbReference>
<accession>A0A316V7H1</accession>